<keyword evidence="7 10" id="KW-0067">ATP-binding</keyword>
<dbReference type="GO" id="GO:0005524">
    <property type="term" value="F:ATP binding"/>
    <property type="evidence" value="ECO:0007669"/>
    <property type="project" value="UniProtKB-UniRule"/>
</dbReference>
<keyword evidence="11" id="KW-0812">Transmembrane</keyword>
<dbReference type="InterPro" id="IPR000719">
    <property type="entry name" value="Prot_kinase_dom"/>
</dbReference>
<keyword evidence="2" id="KW-0723">Serine/threonine-protein kinase</keyword>
<dbReference type="SUPFAM" id="SSF49384">
    <property type="entry name" value="Carbohydrate-binding domain"/>
    <property type="match status" value="1"/>
</dbReference>
<dbReference type="InterPro" id="IPR008965">
    <property type="entry name" value="CBM2/CBM3_carb-bd_dom_sf"/>
</dbReference>
<dbReference type="Proteomes" id="UP001144096">
    <property type="component" value="Unassembled WGS sequence"/>
</dbReference>
<dbReference type="PROSITE" id="PS50011">
    <property type="entry name" value="PROTEIN_KINASE_DOM"/>
    <property type="match status" value="1"/>
</dbReference>
<dbReference type="EC" id="2.7.11.1" evidence="1"/>
<evidence type="ECO:0000256" key="7">
    <source>
        <dbReference type="ARBA" id="ARBA00022840"/>
    </source>
</evidence>
<keyword evidence="11" id="KW-1133">Transmembrane helix</keyword>
<dbReference type="AlphaFoldDB" id="A0A9X2NBR7"/>
<keyword evidence="9" id="KW-0119">Carbohydrate metabolism</keyword>
<keyword evidence="8" id="KW-0326">Glycosidase</keyword>
<evidence type="ECO:0000256" key="9">
    <source>
        <dbReference type="ARBA" id="ARBA00023326"/>
    </source>
</evidence>
<evidence type="ECO:0000256" key="2">
    <source>
        <dbReference type="ARBA" id="ARBA00022527"/>
    </source>
</evidence>
<keyword evidence="5 14" id="KW-0418">Kinase</keyword>
<dbReference type="Pfam" id="PF00069">
    <property type="entry name" value="Pkinase"/>
    <property type="match status" value="1"/>
</dbReference>
<reference evidence="14" key="1">
    <citation type="submission" date="2022-06" db="EMBL/GenBank/DDBJ databases">
        <title>Amycolatopsis iheyaensis sp. nov., a new species of the genus Amycolatopsis isolated from soil in Iheya island, Japan.</title>
        <authorList>
            <person name="Ngamcharungchit C."/>
            <person name="Kanto H."/>
            <person name="Take A."/>
            <person name="Intra B."/>
            <person name="Matsumoto A."/>
            <person name="Panbangred W."/>
            <person name="Inahashi Y."/>
        </authorList>
    </citation>
    <scope>NUCLEOTIDE SEQUENCE</scope>
    <source>
        <strain evidence="14">OK19-0408</strain>
    </source>
</reference>
<sequence>MTDAGELIAGRYRLADRIGQGAMGVVWRARDERLDRVVAVKQLGYDPAIGQAAGEQAAQRALREARLTARLRHPHAITVHDVVEHGGEPYLVMEYLPSRSLADVLLDRETLPADQVTRIGLQVASALATAHAEGIVHRDVTPGNVLLGESGVAKIADFGISRATGEGTVTGGGFIAGTPAYLSPEVAGGGDAGFPADVFSLGATLYRALEGTPPFGNDDNAIALLLRVAREEPIPPKHRGPLTEVLGRMLQRDPGQRPAMTEVQELFEAVSDGRPLPPPRPRAHTGTRLLRVGRPRRRLVLAGTGGALLLALGVAIGTVLVPSGSTPVAAPISAVPSPSPPTSTTPADLGCAARYDVTNSWPGGYQVQVTVRNDRAEDLSGWRVHWSLPAGHRITGLWNGNLAVAGNAVTVDNAAWNANLNAGASTTFGFIGLTGDGDASGRPQLTCRTV</sequence>
<comment type="caution">
    <text evidence="14">The sequence shown here is derived from an EMBL/GenBank/DDBJ whole genome shotgun (WGS) entry which is preliminary data.</text>
</comment>
<feature type="domain" description="CBM2" evidence="13">
    <location>
        <begin position="344"/>
        <end position="450"/>
    </location>
</feature>
<evidence type="ECO:0000256" key="3">
    <source>
        <dbReference type="ARBA" id="ARBA00022679"/>
    </source>
</evidence>
<evidence type="ECO:0000313" key="14">
    <source>
        <dbReference type="EMBL" id="MCR6483769.1"/>
    </source>
</evidence>
<evidence type="ECO:0000256" key="5">
    <source>
        <dbReference type="ARBA" id="ARBA00022777"/>
    </source>
</evidence>
<evidence type="ECO:0000256" key="11">
    <source>
        <dbReference type="SAM" id="Phobius"/>
    </source>
</evidence>
<dbReference type="SMART" id="SM00637">
    <property type="entry name" value="CBD_II"/>
    <property type="match status" value="1"/>
</dbReference>
<dbReference type="InterPro" id="IPR008266">
    <property type="entry name" value="Tyr_kinase_AS"/>
</dbReference>
<dbReference type="Gene3D" id="3.30.200.20">
    <property type="entry name" value="Phosphorylase Kinase, domain 1"/>
    <property type="match status" value="1"/>
</dbReference>
<evidence type="ECO:0000313" key="15">
    <source>
        <dbReference type="Proteomes" id="UP001144096"/>
    </source>
</evidence>
<dbReference type="PANTHER" id="PTHR43289">
    <property type="entry name" value="MITOGEN-ACTIVATED PROTEIN KINASE KINASE KINASE 20-RELATED"/>
    <property type="match status" value="1"/>
</dbReference>
<name>A0A9X2NBR7_9PSEU</name>
<evidence type="ECO:0000256" key="4">
    <source>
        <dbReference type="ARBA" id="ARBA00022741"/>
    </source>
</evidence>
<dbReference type="GO" id="GO:0004674">
    <property type="term" value="F:protein serine/threonine kinase activity"/>
    <property type="evidence" value="ECO:0007669"/>
    <property type="project" value="UniProtKB-KW"/>
</dbReference>
<feature type="domain" description="Protein kinase" evidence="12">
    <location>
        <begin position="12"/>
        <end position="267"/>
    </location>
</feature>
<evidence type="ECO:0000259" key="13">
    <source>
        <dbReference type="PROSITE" id="PS51173"/>
    </source>
</evidence>
<keyword evidence="4 10" id="KW-0547">Nucleotide-binding</keyword>
<evidence type="ECO:0000256" key="6">
    <source>
        <dbReference type="ARBA" id="ARBA00022801"/>
    </source>
</evidence>
<dbReference type="PROSITE" id="PS00107">
    <property type="entry name" value="PROTEIN_KINASE_ATP"/>
    <property type="match status" value="1"/>
</dbReference>
<evidence type="ECO:0000256" key="1">
    <source>
        <dbReference type="ARBA" id="ARBA00012513"/>
    </source>
</evidence>
<dbReference type="PROSITE" id="PS00109">
    <property type="entry name" value="PROTEIN_KINASE_TYR"/>
    <property type="match status" value="1"/>
</dbReference>
<dbReference type="EMBL" id="JAMXQV010000006">
    <property type="protein sequence ID" value="MCR6483769.1"/>
    <property type="molecule type" value="Genomic_DNA"/>
</dbReference>
<dbReference type="GO" id="GO:0030247">
    <property type="term" value="F:polysaccharide binding"/>
    <property type="evidence" value="ECO:0007669"/>
    <property type="project" value="UniProtKB-UniRule"/>
</dbReference>
<accession>A0A9X2NBR7</accession>
<dbReference type="PROSITE" id="PS00561">
    <property type="entry name" value="CBM2_A"/>
    <property type="match status" value="1"/>
</dbReference>
<evidence type="ECO:0000259" key="12">
    <source>
        <dbReference type="PROSITE" id="PS50011"/>
    </source>
</evidence>
<dbReference type="InterPro" id="IPR011009">
    <property type="entry name" value="Kinase-like_dom_sf"/>
</dbReference>
<dbReference type="InterPro" id="IPR012291">
    <property type="entry name" value="CBM2_carb-bd_dom_sf"/>
</dbReference>
<feature type="binding site" evidence="10">
    <location>
        <position position="41"/>
    </location>
    <ligand>
        <name>ATP</name>
        <dbReference type="ChEBI" id="CHEBI:30616"/>
    </ligand>
</feature>
<dbReference type="Gene3D" id="1.10.510.10">
    <property type="entry name" value="Transferase(Phosphotransferase) domain 1"/>
    <property type="match status" value="1"/>
</dbReference>
<protein>
    <recommendedName>
        <fullName evidence="1">non-specific serine/threonine protein kinase</fullName>
        <ecNumber evidence="1">2.7.11.1</ecNumber>
    </recommendedName>
</protein>
<evidence type="ECO:0000256" key="10">
    <source>
        <dbReference type="PROSITE-ProRule" id="PRU10141"/>
    </source>
</evidence>
<dbReference type="SUPFAM" id="SSF56112">
    <property type="entry name" value="Protein kinase-like (PK-like)"/>
    <property type="match status" value="1"/>
</dbReference>
<dbReference type="Gene3D" id="2.60.40.290">
    <property type="match status" value="1"/>
</dbReference>
<keyword evidence="11" id="KW-0472">Membrane</keyword>
<dbReference type="PROSITE" id="PS51173">
    <property type="entry name" value="CBM2"/>
    <property type="match status" value="1"/>
</dbReference>
<keyword evidence="15" id="KW-1185">Reference proteome</keyword>
<dbReference type="RefSeq" id="WP_257920401.1">
    <property type="nucleotide sequence ID" value="NZ_JAMXQV010000006.1"/>
</dbReference>
<keyword evidence="6" id="KW-0378">Hydrolase</keyword>
<proteinExistence type="predicted"/>
<dbReference type="InterPro" id="IPR017441">
    <property type="entry name" value="Protein_kinase_ATP_BS"/>
</dbReference>
<evidence type="ECO:0000256" key="8">
    <source>
        <dbReference type="ARBA" id="ARBA00023295"/>
    </source>
</evidence>
<dbReference type="CDD" id="cd14014">
    <property type="entry name" value="STKc_PknB_like"/>
    <property type="match status" value="1"/>
</dbReference>
<dbReference type="InterPro" id="IPR018366">
    <property type="entry name" value="CBM2_CS"/>
</dbReference>
<dbReference type="GO" id="GO:0000272">
    <property type="term" value="P:polysaccharide catabolic process"/>
    <property type="evidence" value="ECO:0007669"/>
    <property type="project" value="UniProtKB-KW"/>
</dbReference>
<gene>
    <name evidence="14" type="ORF">M8542_13165</name>
</gene>
<feature type="transmembrane region" description="Helical" evidence="11">
    <location>
        <begin position="299"/>
        <end position="321"/>
    </location>
</feature>
<organism evidence="14 15">
    <name type="scientific">Amycolatopsis iheyensis</name>
    <dbReference type="NCBI Taxonomy" id="2945988"/>
    <lineage>
        <taxon>Bacteria</taxon>
        <taxon>Bacillati</taxon>
        <taxon>Actinomycetota</taxon>
        <taxon>Actinomycetes</taxon>
        <taxon>Pseudonocardiales</taxon>
        <taxon>Pseudonocardiaceae</taxon>
        <taxon>Amycolatopsis</taxon>
    </lineage>
</organism>
<keyword evidence="3" id="KW-0808">Transferase</keyword>
<dbReference type="Pfam" id="PF00553">
    <property type="entry name" value="CBM_2"/>
    <property type="match status" value="1"/>
</dbReference>
<dbReference type="GO" id="GO:0004553">
    <property type="term" value="F:hydrolase activity, hydrolyzing O-glycosyl compounds"/>
    <property type="evidence" value="ECO:0007669"/>
    <property type="project" value="InterPro"/>
</dbReference>
<keyword evidence="9" id="KW-0624">Polysaccharide degradation</keyword>
<dbReference type="InterPro" id="IPR001919">
    <property type="entry name" value="CBD2"/>
</dbReference>
<dbReference type="PANTHER" id="PTHR43289:SF6">
    <property type="entry name" value="SERINE_THREONINE-PROTEIN KINASE NEKL-3"/>
    <property type="match status" value="1"/>
</dbReference>